<dbReference type="SUPFAM" id="SSF52540">
    <property type="entry name" value="P-loop containing nucleoside triphosphate hydrolases"/>
    <property type="match status" value="1"/>
</dbReference>
<dbReference type="OrthoDB" id="7390113at2"/>
<name>A0A073IJI5_9RHOB</name>
<keyword evidence="3" id="KW-1185">Reference proteome</keyword>
<dbReference type="PANTHER" id="PTHR30050">
    <property type="entry name" value="CHROMOSOMAL REPLICATION INITIATOR PROTEIN DNAA"/>
    <property type="match status" value="1"/>
</dbReference>
<dbReference type="InterPro" id="IPR027417">
    <property type="entry name" value="P-loop_NTPase"/>
</dbReference>
<dbReference type="eggNOG" id="COG0593">
    <property type="taxonomic scope" value="Bacteria"/>
</dbReference>
<feature type="domain" description="Hda lid" evidence="1">
    <location>
        <begin position="167"/>
        <end position="211"/>
    </location>
</feature>
<proteinExistence type="predicted"/>
<evidence type="ECO:0000313" key="2">
    <source>
        <dbReference type="EMBL" id="KEJ89929.1"/>
    </source>
</evidence>
<dbReference type="GO" id="GO:0005886">
    <property type="term" value="C:plasma membrane"/>
    <property type="evidence" value="ECO:0007669"/>
    <property type="project" value="TreeGrafter"/>
</dbReference>
<dbReference type="Gene3D" id="3.40.50.300">
    <property type="entry name" value="P-loop containing nucleotide triphosphate hydrolases"/>
    <property type="match status" value="1"/>
</dbReference>
<reference evidence="2 3" key="1">
    <citation type="submission" date="2014-01" db="EMBL/GenBank/DDBJ databases">
        <title>Sulfitobacter donghicola JCM 14565 Genome Sequencing.</title>
        <authorList>
            <person name="Lai Q."/>
            <person name="Hong Z."/>
        </authorList>
    </citation>
    <scope>NUCLEOTIDE SEQUENCE [LARGE SCALE GENOMIC DNA]</scope>
    <source>
        <strain evidence="2 3">JCM 14565</strain>
    </source>
</reference>
<dbReference type="GO" id="GO:0006270">
    <property type="term" value="P:DNA replication initiation"/>
    <property type="evidence" value="ECO:0007669"/>
    <property type="project" value="TreeGrafter"/>
</dbReference>
<dbReference type="RefSeq" id="WP_025058127.1">
    <property type="nucleotide sequence ID" value="NZ_JAMC01000002.1"/>
</dbReference>
<accession>A0A073IJI5</accession>
<dbReference type="Gene3D" id="1.10.8.60">
    <property type="match status" value="1"/>
</dbReference>
<protein>
    <submittedName>
        <fullName evidence="2">Chromosomal replication initiator, DnaA</fullName>
    </submittedName>
</protein>
<dbReference type="AlphaFoldDB" id="A0A073IJI5"/>
<dbReference type="EMBL" id="JAMC01000002">
    <property type="protein sequence ID" value="KEJ89929.1"/>
    <property type="molecule type" value="Genomic_DNA"/>
</dbReference>
<dbReference type="InterPro" id="IPR055199">
    <property type="entry name" value="Hda_lid"/>
</dbReference>
<dbReference type="STRING" id="1300350.Z948_650"/>
<evidence type="ECO:0000259" key="1">
    <source>
        <dbReference type="Pfam" id="PF22688"/>
    </source>
</evidence>
<dbReference type="GO" id="GO:0003688">
    <property type="term" value="F:DNA replication origin binding"/>
    <property type="evidence" value="ECO:0007669"/>
    <property type="project" value="TreeGrafter"/>
</dbReference>
<comment type="caution">
    <text evidence="2">The sequence shown here is derived from an EMBL/GenBank/DDBJ whole genome shotgun (WGS) entry which is preliminary data.</text>
</comment>
<evidence type="ECO:0000313" key="3">
    <source>
        <dbReference type="Proteomes" id="UP000027734"/>
    </source>
</evidence>
<dbReference type="PANTHER" id="PTHR30050:SF5">
    <property type="entry name" value="DNAA REGULATORY INACTIVATOR HDA"/>
    <property type="match status" value="1"/>
</dbReference>
<sequence>MAEQLGLDLPVRTARGRDDFLVAPSNAMAVAMIENWRNWTSSKMILSGPEGAGKTHLTHVWADAAQARIIQATTLKVQDVPELAKGCIAVEDVPDIANNPEAQTALFHLHNMVLAEGQTLLLTGTGAVAHWGITLPDLESRLRGTLEATIDAPDDALLSAVLVKLLSDRQLMPPPEVVPYLLKRMDRSFSAANRIVGALDRESLARQRPITRSLAALVLDNRDTDTR</sequence>
<organism evidence="2 3">
    <name type="scientific">Sulfitobacter donghicola DSW-25 = KCTC 12864 = JCM 14565</name>
    <dbReference type="NCBI Taxonomy" id="1300350"/>
    <lineage>
        <taxon>Bacteria</taxon>
        <taxon>Pseudomonadati</taxon>
        <taxon>Pseudomonadota</taxon>
        <taxon>Alphaproteobacteria</taxon>
        <taxon>Rhodobacterales</taxon>
        <taxon>Roseobacteraceae</taxon>
        <taxon>Sulfitobacter</taxon>
    </lineage>
</organism>
<gene>
    <name evidence="2" type="ORF">DSW25_06865</name>
</gene>
<dbReference type="Pfam" id="PF22688">
    <property type="entry name" value="Hda_lid"/>
    <property type="match status" value="1"/>
</dbReference>
<dbReference type="Proteomes" id="UP000027734">
    <property type="component" value="Unassembled WGS sequence"/>
</dbReference>